<organism evidence="8 9">
    <name type="scientific">Castilleja foliolosa</name>
    <dbReference type="NCBI Taxonomy" id="1961234"/>
    <lineage>
        <taxon>Eukaryota</taxon>
        <taxon>Viridiplantae</taxon>
        <taxon>Streptophyta</taxon>
        <taxon>Embryophyta</taxon>
        <taxon>Tracheophyta</taxon>
        <taxon>Spermatophyta</taxon>
        <taxon>Magnoliopsida</taxon>
        <taxon>eudicotyledons</taxon>
        <taxon>Gunneridae</taxon>
        <taxon>Pentapetalae</taxon>
        <taxon>asterids</taxon>
        <taxon>lamiids</taxon>
        <taxon>Lamiales</taxon>
        <taxon>Orobanchaceae</taxon>
        <taxon>Pedicularideae</taxon>
        <taxon>Castillejinae</taxon>
        <taxon>Castilleja</taxon>
    </lineage>
</organism>
<evidence type="ECO:0000256" key="6">
    <source>
        <dbReference type="ARBA" id="ARBA00023157"/>
    </source>
</evidence>
<dbReference type="EMBL" id="JAVIJP010000081">
    <property type="protein sequence ID" value="KAL3618224.1"/>
    <property type="molecule type" value="Genomic_DNA"/>
</dbReference>
<feature type="signal peptide" evidence="7">
    <location>
        <begin position="1"/>
        <end position="23"/>
    </location>
</feature>
<evidence type="ECO:0000256" key="2">
    <source>
        <dbReference type="ARBA" id="ARBA00008127"/>
    </source>
</evidence>
<evidence type="ECO:0000313" key="9">
    <source>
        <dbReference type="Proteomes" id="UP001632038"/>
    </source>
</evidence>
<evidence type="ECO:0000256" key="7">
    <source>
        <dbReference type="RuleBase" id="RU367102"/>
    </source>
</evidence>
<name>A0ABD3BLS3_9LAMI</name>
<evidence type="ECO:0000256" key="5">
    <source>
        <dbReference type="ARBA" id="ARBA00022729"/>
    </source>
</evidence>
<keyword evidence="6" id="KW-1015">Disulfide bond</keyword>
<dbReference type="GO" id="GO:0010052">
    <property type="term" value="P:guard cell differentiation"/>
    <property type="evidence" value="ECO:0007669"/>
    <property type="project" value="UniProtKB-UniRule"/>
</dbReference>
<evidence type="ECO:0000256" key="3">
    <source>
        <dbReference type="ARBA" id="ARBA00022473"/>
    </source>
</evidence>
<evidence type="ECO:0000256" key="4">
    <source>
        <dbReference type="ARBA" id="ARBA00022525"/>
    </source>
</evidence>
<dbReference type="PANTHER" id="PTHR33109:SF3">
    <property type="entry name" value="EPIDERMAL PATTERNING FACTOR-LIKE PROTEIN"/>
    <property type="match status" value="1"/>
</dbReference>
<dbReference type="AlphaFoldDB" id="A0ABD3BLS3"/>
<comment type="function">
    <text evidence="7">Controls stomatal patterning.</text>
</comment>
<protein>
    <recommendedName>
        <fullName evidence="7">Epidermal patterning factor-like protein</fullName>
    </recommendedName>
</protein>
<feature type="chain" id="PRO_5044528466" description="Epidermal patterning factor-like protein" evidence="7">
    <location>
        <begin position="24"/>
        <end position="122"/>
    </location>
</feature>
<keyword evidence="3 7" id="KW-0217">Developmental protein</keyword>
<keyword evidence="4 7" id="KW-0964">Secreted</keyword>
<dbReference type="Pfam" id="PF17181">
    <property type="entry name" value="EPF"/>
    <property type="match status" value="1"/>
</dbReference>
<dbReference type="Proteomes" id="UP001632038">
    <property type="component" value="Unassembled WGS sequence"/>
</dbReference>
<comment type="similarity">
    <text evidence="2 7">Belongs to the plant cysteine rich small secretory peptide family. Epidermal patterning factor subfamily.</text>
</comment>
<sequence>MRLMLCCFLVLFLHILCLVSVSSRHFGPVNGFSFFNQGTVQNQNSKTLQVITQSLSEKMEAGVNKEMKKVGSMPPSCEHKCYGCRPCDAIQVPSTTAQLGVQYTNYEPEEWMCKCGPILYSP</sequence>
<evidence type="ECO:0000313" key="8">
    <source>
        <dbReference type="EMBL" id="KAL3618224.1"/>
    </source>
</evidence>
<proteinExistence type="inferred from homology"/>
<comment type="caution">
    <text evidence="8">The sequence shown here is derived from an EMBL/GenBank/DDBJ whole genome shotgun (WGS) entry which is preliminary data.</text>
</comment>
<gene>
    <name evidence="8" type="ORF">CASFOL_038545</name>
</gene>
<accession>A0ABD3BLS3</accession>
<evidence type="ECO:0000256" key="1">
    <source>
        <dbReference type="ARBA" id="ARBA00004613"/>
    </source>
</evidence>
<comment type="subcellular location">
    <subcellularLocation>
        <location evidence="1 7">Secreted</location>
    </subcellularLocation>
</comment>
<keyword evidence="9" id="KW-1185">Reference proteome</keyword>
<dbReference type="GO" id="GO:0005576">
    <property type="term" value="C:extracellular region"/>
    <property type="evidence" value="ECO:0007669"/>
    <property type="project" value="UniProtKB-SubCell"/>
</dbReference>
<keyword evidence="5 7" id="KW-0732">Signal</keyword>
<reference evidence="9" key="1">
    <citation type="journal article" date="2024" name="IScience">
        <title>Strigolactones Initiate the Formation of Haustorium-like Structures in Castilleja.</title>
        <authorList>
            <person name="Buerger M."/>
            <person name="Peterson D."/>
            <person name="Chory J."/>
        </authorList>
    </citation>
    <scope>NUCLEOTIDE SEQUENCE [LARGE SCALE GENOMIC DNA]</scope>
</reference>
<dbReference type="PANTHER" id="PTHR33109">
    <property type="entry name" value="EPIDERMAL PATTERNING FACTOR-LIKE PROTEIN 4"/>
    <property type="match status" value="1"/>
</dbReference>
<dbReference type="InterPro" id="IPR039455">
    <property type="entry name" value="EPFL"/>
</dbReference>